<reference evidence="2 3" key="1">
    <citation type="journal article" date="2014" name="J. Biotechnol.">
        <title>Complete genome sequence of the actinobacterium Amycolatopsis japonica MG417-CF17(T) (=DSM 44213T) producing (S,S)-N,N'-ethylenediaminedisuccinic acid.</title>
        <authorList>
            <person name="Stegmann E."/>
            <person name="Albersmeier A."/>
            <person name="Spohn M."/>
            <person name="Gert H."/>
            <person name="Weber T."/>
            <person name="Wohlleben W."/>
            <person name="Kalinowski J."/>
            <person name="Ruckert C."/>
        </authorList>
    </citation>
    <scope>NUCLEOTIDE SEQUENCE [LARGE SCALE GENOMIC DNA]</scope>
    <source>
        <strain evidence="3">MG417-CF17 (DSM 44213)</strain>
    </source>
</reference>
<evidence type="ECO:0000313" key="3">
    <source>
        <dbReference type="Proteomes" id="UP000028492"/>
    </source>
</evidence>
<organism evidence="2 3">
    <name type="scientific">Amycolatopsis japonica</name>
    <dbReference type="NCBI Taxonomy" id="208439"/>
    <lineage>
        <taxon>Bacteria</taxon>
        <taxon>Bacillati</taxon>
        <taxon>Actinomycetota</taxon>
        <taxon>Actinomycetes</taxon>
        <taxon>Pseudonocardiales</taxon>
        <taxon>Pseudonocardiaceae</taxon>
        <taxon>Amycolatopsis</taxon>
        <taxon>Amycolatopsis japonica group</taxon>
    </lineage>
</organism>
<dbReference type="KEGG" id="aja:AJAP_39495"/>
<dbReference type="HOGENOM" id="CLU_115411_0_0_11"/>
<feature type="signal peptide" evidence="1">
    <location>
        <begin position="1"/>
        <end position="20"/>
    </location>
</feature>
<dbReference type="AlphaFoldDB" id="A0A075V875"/>
<dbReference type="RefSeq" id="WP_038520961.1">
    <property type="nucleotide sequence ID" value="NZ_CP008953.1"/>
</dbReference>
<keyword evidence="3" id="KW-1185">Reference proteome</keyword>
<feature type="chain" id="PRO_5039133279" evidence="1">
    <location>
        <begin position="21"/>
        <end position="194"/>
    </location>
</feature>
<sequence length="194" mass="19966">MRPRFTVLAALATGIGLGLAGCGQQPAVTSHARQEGLATVSASEADPTSAWAEAYCGAAGGLVRTLAALPSVDPSTPQQASRTSSELMLSVVEGLDRTSAALENLGPAPVAGADSSRTAAVAQLGGIRARADDVRQRLDSSADPEATKTALRDARTSLDELDRLDLLRGLNDVPQLAAASSRIPVCQELVKQPR</sequence>
<evidence type="ECO:0000256" key="1">
    <source>
        <dbReference type="SAM" id="SignalP"/>
    </source>
</evidence>
<dbReference type="STRING" id="208439.AJAP_39495"/>
<evidence type="ECO:0000313" key="2">
    <source>
        <dbReference type="EMBL" id="AIG80679.1"/>
    </source>
</evidence>
<name>A0A075V875_9PSEU</name>
<dbReference type="Proteomes" id="UP000028492">
    <property type="component" value="Chromosome"/>
</dbReference>
<accession>A0A075V875</accession>
<gene>
    <name evidence="2" type="ORF">AJAP_39495</name>
</gene>
<protein>
    <submittedName>
        <fullName evidence="2">Conserved putative secreted protein</fullName>
    </submittedName>
</protein>
<dbReference type="EMBL" id="CP008953">
    <property type="protein sequence ID" value="AIG80679.1"/>
    <property type="molecule type" value="Genomic_DNA"/>
</dbReference>
<proteinExistence type="predicted"/>
<keyword evidence="1" id="KW-0732">Signal</keyword>
<dbReference type="eggNOG" id="ENOG5030GXG">
    <property type="taxonomic scope" value="Bacteria"/>
</dbReference>
<dbReference type="PROSITE" id="PS51257">
    <property type="entry name" value="PROKAR_LIPOPROTEIN"/>
    <property type="match status" value="1"/>
</dbReference>